<feature type="region of interest" description="Disordered" evidence="1">
    <location>
        <begin position="140"/>
        <end position="170"/>
    </location>
</feature>
<gene>
    <name evidence="2" type="ORF">Slin15195_G072320</name>
</gene>
<evidence type="ECO:0000313" key="2">
    <source>
        <dbReference type="EMBL" id="USW53913.1"/>
    </source>
</evidence>
<evidence type="ECO:0000256" key="1">
    <source>
        <dbReference type="SAM" id="MobiDB-lite"/>
    </source>
</evidence>
<dbReference type="Proteomes" id="UP001056384">
    <property type="component" value="Chromosome 5"/>
</dbReference>
<proteinExistence type="predicted"/>
<keyword evidence="3" id="KW-1185">Reference proteome</keyword>
<dbReference type="EMBL" id="CP099422">
    <property type="protein sequence ID" value="USW53913.1"/>
    <property type="molecule type" value="Genomic_DNA"/>
</dbReference>
<sequence length="170" mass="19459">MAWSRADLDRTSHWLHNLERQRVGDGQIPNFEAAATSGSSVSEPQKPKTKRTSIPKNTSVNISRAQAKDARKVDRQRERRVEQREQGDQFQGLRDSTTGREYTYEQTQFIIACHQNFAAQPATMGQRIPMGELAEQFNGRFQENPPRTKQSLSSVISHKDELKQARARYS</sequence>
<feature type="compositionally biased region" description="Polar residues" evidence="1">
    <location>
        <begin position="54"/>
        <end position="64"/>
    </location>
</feature>
<reference evidence="2" key="1">
    <citation type="submission" date="2022-06" db="EMBL/GenBank/DDBJ databases">
        <title>Complete genome sequences of two strains of the flax pathogen Septoria linicola.</title>
        <authorList>
            <person name="Lapalu N."/>
            <person name="Simon A."/>
            <person name="Demenou B."/>
            <person name="Paumier D."/>
            <person name="Guillot M.-P."/>
            <person name="Gout L."/>
            <person name="Valade R."/>
        </authorList>
    </citation>
    <scope>NUCLEOTIDE SEQUENCE</scope>
    <source>
        <strain evidence="2">SE15195</strain>
    </source>
</reference>
<feature type="region of interest" description="Disordered" evidence="1">
    <location>
        <begin position="21"/>
        <end position="99"/>
    </location>
</feature>
<protein>
    <submittedName>
        <fullName evidence="2">Uncharacterized protein</fullName>
    </submittedName>
</protein>
<evidence type="ECO:0000313" key="3">
    <source>
        <dbReference type="Proteomes" id="UP001056384"/>
    </source>
</evidence>
<feature type="compositionally biased region" description="Basic and acidic residues" evidence="1">
    <location>
        <begin position="66"/>
        <end position="87"/>
    </location>
</feature>
<feature type="compositionally biased region" description="Polar residues" evidence="1">
    <location>
        <begin position="140"/>
        <end position="156"/>
    </location>
</feature>
<name>A0A9Q9ELY9_9PEZI</name>
<accession>A0A9Q9ELY9</accession>
<dbReference type="AlphaFoldDB" id="A0A9Q9ELY9"/>
<organism evidence="2 3">
    <name type="scientific">Septoria linicola</name>
    <dbReference type="NCBI Taxonomy" id="215465"/>
    <lineage>
        <taxon>Eukaryota</taxon>
        <taxon>Fungi</taxon>
        <taxon>Dikarya</taxon>
        <taxon>Ascomycota</taxon>
        <taxon>Pezizomycotina</taxon>
        <taxon>Dothideomycetes</taxon>
        <taxon>Dothideomycetidae</taxon>
        <taxon>Mycosphaerellales</taxon>
        <taxon>Mycosphaerellaceae</taxon>
        <taxon>Septoria</taxon>
    </lineage>
</organism>